<dbReference type="Proteomes" id="UP000323506">
    <property type="component" value="Chromosome D07"/>
</dbReference>
<sequence>MASSLSFPCLNIFFFLKQTSKPKLTRVFLSLPPTSNFNSKYCRRLKSYRSVEPRMKGFRWINSVMLVLWFLFFLTPSVSPSNSRRWSTSPSCGFLQSGESALWYPH</sequence>
<organism evidence="2 3">
    <name type="scientific">Gossypium darwinii</name>
    <name type="common">Darwin's cotton</name>
    <name type="synonym">Gossypium barbadense var. darwinii</name>
    <dbReference type="NCBI Taxonomy" id="34276"/>
    <lineage>
        <taxon>Eukaryota</taxon>
        <taxon>Viridiplantae</taxon>
        <taxon>Streptophyta</taxon>
        <taxon>Embryophyta</taxon>
        <taxon>Tracheophyta</taxon>
        <taxon>Spermatophyta</taxon>
        <taxon>Magnoliopsida</taxon>
        <taxon>eudicotyledons</taxon>
        <taxon>Gunneridae</taxon>
        <taxon>Pentapetalae</taxon>
        <taxon>rosids</taxon>
        <taxon>malvids</taxon>
        <taxon>Malvales</taxon>
        <taxon>Malvaceae</taxon>
        <taxon>Malvoideae</taxon>
        <taxon>Gossypium</taxon>
    </lineage>
</organism>
<gene>
    <name evidence="2" type="ORF">ES288_D07G263100v1</name>
</gene>
<keyword evidence="1" id="KW-0812">Transmembrane</keyword>
<proteinExistence type="predicted"/>
<evidence type="ECO:0000256" key="1">
    <source>
        <dbReference type="SAM" id="Phobius"/>
    </source>
</evidence>
<keyword evidence="1" id="KW-1133">Transmembrane helix</keyword>
<dbReference type="EMBL" id="CM017707">
    <property type="protein sequence ID" value="TYG62826.1"/>
    <property type="molecule type" value="Genomic_DNA"/>
</dbReference>
<reference evidence="2 3" key="1">
    <citation type="submission" date="2019-06" db="EMBL/GenBank/DDBJ databases">
        <title>WGS assembly of Gossypium darwinii.</title>
        <authorList>
            <person name="Chen Z.J."/>
            <person name="Sreedasyam A."/>
            <person name="Ando A."/>
            <person name="Song Q."/>
            <person name="De L."/>
            <person name="Hulse-Kemp A."/>
            <person name="Ding M."/>
            <person name="Ye W."/>
            <person name="Kirkbride R."/>
            <person name="Jenkins J."/>
            <person name="Plott C."/>
            <person name="Lovell J."/>
            <person name="Lin Y.-M."/>
            <person name="Vaughn R."/>
            <person name="Liu B."/>
            <person name="Li W."/>
            <person name="Simpson S."/>
            <person name="Scheffler B."/>
            <person name="Saski C."/>
            <person name="Grover C."/>
            <person name="Hu G."/>
            <person name="Conover J."/>
            <person name="Carlson J."/>
            <person name="Shu S."/>
            <person name="Boston L."/>
            <person name="Williams M."/>
            <person name="Peterson D."/>
            <person name="Mcgee K."/>
            <person name="Jones D."/>
            <person name="Wendel J."/>
            <person name="Stelly D."/>
            <person name="Grimwood J."/>
            <person name="Schmutz J."/>
        </authorList>
    </citation>
    <scope>NUCLEOTIDE SEQUENCE [LARGE SCALE GENOMIC DNA]</scope>
    <source>
        <strain evidence="2">1808015.09</strain>
    </source>
</reference>
<evidence type="ECO:0000313" key="3">
    <source>
        <dbReference type="Proteomes" id="UP000323506"/>
    </source>
</evidence>
<protein>
    <submittedName>
        <fullName evidence="2">Uncharacterized protein</fullName>
    </submittedName>
</protein>
<keyword evidence="1" id="KW-0472">Membrane</keyword>
<name>A0A5D2C4T0_GOSDA</name>
<keyword evidence="3" id="KW-1185">Reference proteome</keyword>
<dbReference type="AlphaFoldDB" id="A0A5D2C4T0"/>
<evidence type="ECO:0000313" key="2">
    <source>
        <dbReference type="EMBL" id="TYG62826.1"/>
    </source>
</evidence>
<accession>A0A5D2C4T0</accession>
<feature type="transmembrane region" description="Helical" evidence="1">
    <location>
        <begin position="57"/>
        <end position="75"/>
    </location>
</feature>